<protein>
    <recommendedName>
        <fullName evidence="2">non-specific serine/threonine protein kinase</fullName>
        <ecNumber evidence="2">2.7.11.1</ecNumber>
    </recommendedName>
</protein>
<keyword evidence="15" id="KW-0325">Glycoprotein</keyword>
<evidence type="ECO:0000256" key="9">
    <source>
        <dbReference type="ARBA" id="ARBA00022741"/>
    </source>
</evidence>
<feature type="chain" id="PRO_5002847276" description="non-specific serine/threonine protein kinase" evidence="20">
    <location>
        <begin position="27"/>
        <end position="659"/>
    </location>
</feature>
<comment type="catalytic activity">
    <reaction evidence="16">
        <text>L-threonyl-[protein] + ATP = O-phospho-L-threonyl-[protein] + ADP + H(+)</text>
        <dbReference type="Rhea" id="RHEA:46608"/>
        <dbReference type="Rhea" id="RHEA-COMP:11060"/>
        <dbReference type="Rhea" id="RHEA-COMP:11605"/>
        <dbReference type="ChEBI" id="CHEBI:15378"/>
        <dbReference type="ChEBI" id="CHEBI:30013"/>
        <dbReference type="ChEBI" id="CHEBI:30616"/>
        <dbReference type="ChEBI" id="CHEBI:61977"/>
        <dbReference type="ChEBI" id="CHEBI:456216"/>
        <dbReference type="EC" id="2.7.11.1"/>
    </reaction>
</comment>
<dbReference type="FunFam" id="1.10.510.10:FF:000161">
    <property type="entry name" value="Wall-associated receptor kinase-like 20"/>
    <property type="match status" value="1"/>
</dbReference>
<evidence type="ECO:0000256" key="16">
    <source>
        <dbReference type="ARBA" id="ARBA00047899"/>
    </source>
</evidence>
<evidence type="ECO:0000256" key="11">
    <source>
        <dbReference type="ARBA" id="ARBA00022840"/>
    </source>
</evidence>
<keyword evidence="12 19" id="KW-1133">Transmembrane helix</keyword>
<evidence type="ECO:0000256" key="7">
    <source>
        <dbReference type="ARBA" id="ARBA00022692"/>
    </source>
</evidence>
<dbReference type="PROSITE" id="PS00107">
    <property type="entry name" value="PROTEIN_KINASE_ATP"/>
    <property type="match status" value="1"/>
</dbReference>
<evidence type="ECO:0000256" key="13">
    <source>
        <dbReference type="ARBA" id="ARBA00023136"/>
    </source>
</evidence>
<dbReference type="InterPro" id="IPR017441">
    <property type="entry name" value="Protein_kinase_ATP_BS"/>
</dbReference>
<dbReference type="GO" id="GO:0004674">
    <property type="term" value="F:protein serine/threonine kinase activity"/>
    <property type="evidence" value="ECO:0007669"/>
    <property type="project" value="UniProtKB-KW"/>
</dbReference>
<dbReference type="SUPFAM" id="SSF56112">
    <property type="entry name" value="Protein kinase-like (PK-like)"/>
    <property type="match status" value="1"/>
</dbReference>
<evidence type="ECO:0000256" key="6">
    <source>
        <dbReference type="ARBA" id="ARBA00022679"/>
    </source>
</evidence>
<dbReference type="InterPro" id="IPR000719">
    <property type="entry name" value="Prot_kinase_dom"/>
</dbReference>
<dbReference type="PROSITE" id="PS00108">
    <property type="entry name" value="PROTEIN_KINASE_ST"/>
    <property type="match status" value="1"/>
</dbReference>
<keyword evidence="6" id="KW-0808">Transferase</keyword>
<evidence type="ECO:0000256" key="20">
    <source>
        <dbReference type="SAM" id="SignalP"/>
    </source>
</evidence>
<dbReference type="EMBL" id="EU957531">
    <property type="protein sequence ID" value="ACG29649.1"/>
    <property type="molecule type" value="mRNA"/>
</dbReference>
<evidence type="ECO:0000256" key="12">
    <source>
        <dbReference type="ARBA" id="ARBA00022989"/>
    </source>
</evidence>
<keyword evidence="7 19" id="KW-0812">Transmembrane</keyword>
<keyword evidence="11 18" id="KW-0067">ATP-binding</keyword>
<evidence type="ECO:0000256" key="5">
    <source>
        <dbReference type="ARBA" id="ARBA00022553"/>
    </source>
</evidence>
<keyword evidence="13 19" id="KW-0472">Membrane</keyword>
<comment type="subcellular location">
    <subcellularLocation>
        <location evidence="1">Cell membrane</location>
        <topology evidence="1">Single-pass type I membrane protein</topology>
    </subcellularLocation>
</comment>
<evidence type="ECO:0000256" key="18">
    <source>
        <dbReference type="PROSITE-ProRule" id="PRU10141"/>
    </source>
</evidence>
<evidence type="ECO:0000256" key="2">
    <source>
        <dbReference type="ARBA" id="ARBA00012513"/>
    </source>
</evidence>
<feature type="transmembrane region" description="Helical" evidence="19">
    <location>
        <begin position="259"/>
        <end position="280"/>
    </location>
</feature>
<dbReference type="ExpressionAtlas" id="B6SXR6">
    <property type="expression patterns" value="baseline and differential"/>
</dbReference>
<proteinExistence type="evidence at transcript level"/>
<dbReference type="Pfam" id="PF13947">
    <property type="entry name" value="GUB_WAK_bind"/>
    <property type="match status" value="1"/>
</dbReference>
<sequence length="659" mass="72079">MTATATRPVSWLSLVSSLWTAWVAWTLPVVLATAAPPDRQGAEPCSPTLCGGVNIFFPFGIVADHATETSCGLFGFQVLCSNDTPYVGSYKTPYSFRILNIFYSNASLLVADVHKLGDFVNVSGSASAPSKPCHSPTGNSSSKLGLPFSISPANQNMVFYDCVEPPAQAVRRSRGLVDTACGNRTLVGVARRPDVPGSYSLEGCHATVVPVLVRSGQANPANYEELIRDGFLLTWQLPPLPPPFPPPSPAGAKGRTSKVVGIVCGVVAVSLLAACFFFVWHKRKRRKQARAPNGFMHSESSLQSYSKDLELGGSPQIFTYEELEEATDGFSDSRELGDGGFGTVYKGKLQDGRVVAVKRLYKNNYKRVEQFKNEVDILSRLLHQNLVILYGCTSRSSRDLMLVYEFIPNGTVADHLHGSRASERDLTWPLRVNIAIETAEALAYLHAVEIIHRDVKTNNILLDNSFHVKVADFGLSRLCPPEVTHVSTVPQGTPGYVDPVYHQCYKLTEKSDVYSFGVVLVELISSKPAVDMSRTHSDINLANMALNRIQNHEVDQLVDPELGYEADDGTKKSIDLVMELAFQCLQLERDSRPSMKEVVVALNCIKNGDSPENKMDRSSSSPKEDAHLLTNSIQYSPDSVIHRFHSQSTTHSAASNASG</sequence>
<dbReference type="InterPro" id="IPR011009">
    <property type="entry name" value="Kinase-like_dom_sf"/>
</dbReference>
<keyword evidence="10 22" id="KW-0418">Kinase</keyword>
<dbReference type="InterPro" id="IPR008271">
    <property type="entry name" value="Ser/Thr_kinase_AS"/>
</dbReference>
<dbReference type="FunFam" id="3.30.200.20:FF:000214">
    <property type="entry name" value="WAK1-OsWAK receptor-like cytoplasmic kinase (OsWAK-RLCK)"/>
    <property type="match status" value="1"/>
</dbReference>
<evidence type="ECO:0000256" key="3">
    <source>
        <dbReference type="ARBA" id="ARBA00022475"/>
    </source>
</evidence>
<dbReference type="PANTHER" id="PTHR46008">
    <property type="entry name" value="LEAF RUST 10 DISEASE-RESISTANCE LOCUS RECEPTOR-LIKE PROTEIN KINASE-LIKE 1.4"/>
    <property type="match status" value="1"/>
</dbReference>
<keyword evidence="9 18" id="KW-0547">Nucleotide-binding</keyword>
<evidence type="ECO:0000256" key="8">
    <source>
        <dbReference type="ARBA" id="ARBA00022729"/>
    </source>
</evidence>
<evidence type="ECO:0000256" key="15">
    <source>
        <dbReference type="ARBA" id="ARBA00023180"/>
    </source>
</evidence>
<evidence type="ECO:0000256" key="14">
    <source>
        <dbReference type="ARBA" id="ARBA00023170"/>
    </source>
</evidence>
<dbReference type="InterPro" id="IPR025287">
    <property type="entry name" value="WAK_GUB"/>
</dbReference>
<comment type="catalytic activity">
    <reaction evidence="17">
        <text>L-seryl-[protein] + ATP = O-phospho-L-seryl-[protein] + ADP + H(+)</text>
        <dbReference type="Rhea" id="RHEA:17989"/>
        <dbReference type="Rhea" id="RHEA-COMP:9863"/>
        <dbReference type="Rhea" id="RHEA-COMP:11604"/>
        <dbReference type="ChEBI" id="CHEBI:15378"/>
        <dbReference type="ChEBI" id="CHEBI:29999"/>
        <dbReference type="ChEBI" id="CHEBI:30616"/>
        <dbReference type="ChEBI" id="CHEBI:83421"/>
        <dbReference type="ChEBI" id="CHEBI:456216"/>
        <dbReference type="EC" id="2.7.11.1"/>
    </reaction>
</comment>
<dbReference type="Gene3D" id="1.10.510.10">
    <property type="entry name" value="Transferase(Phosphotransferase) domain 1"/>
    <property type="match status" value="1"/>
</dbReference>
<feature type="signal peptide" evidence="20">
    <location>
        <begin position="1"/>
        <end position="26"/>
    </location>
</feature>
<dbReference type="EC" id="2.7.11.1" evidence="2"/>
<evidence type="ECO:0000256" key="1">
    <source>
        <dbReference type="ARBA" id="ARBA00004251"/>
    </source>
</evidence>
<evidence type="ECO:0000256" key="17">
    <source>
        <dbReference type="ARBA" id="ARBA00048679"/>
    </source>
</evidence>
<dbReference type="PANTHER" id="PTHR46008:SF2">
    <property type="entry name" value="LEAF RUST 10 DISEASE-RESISTANCE LOCUS RECEPTOR-LIKE PROTEIN KINASE-LIKE 1.4"/>
    <property type="match status" value="1"/>
</dbReference>
<accession>B6SXR6</accession>
<evidence type="ECO:0000256" key="4">
    <source>
        <dbReference type="ARBA" id="ARBA00022527"/>
    </source>
</evidence>
<reference evidence="22" key="1">
    <citation type="journal article" date="2009" name="Plant Mol. Biol.">
        <title>Insights into corn genes derived from large-scale cDNA sequencing.</title>
        <authorList>
            <person name="Alexandrov N.N."/>
            <person name="Brover V.V."/>
            <person name="Freidin S."/>
            <person name="Troukhan M.E."/>
            <person name="Tatarinova T.V."/>
            <person name="Zhang H."/>
            <person name="Swaller T.J."/>
            <person name="Lu Y.P."/>
            <person name="Bouck J."/>
            <person name="Flavell R.B."/>
            <person name="Feldmann K.A."/>
        </authorList>
    </citation>
    <scope>NUCLEOTIDE SEQUENCE</scope>
</reference>
<dbReference type="Gene3D" id="3.30.200.20">
    <property type="entry name" value="Phosphorylase Kinase, domain 1"/>
    <property type="match status" value="1"/>
</dbReference>
<keyword evidence="14 22" id="KW-0675">Receptor</keyword>
<name>B6SXR6_MAIZE</name>
<evidence type="ECO:0000256" key="10">
    <source>
        <dbReference type="ARBA" id="ARBA00022777"/>
    </source>
</evidence>
<keyword evidence="3" id="KW-1003">Cell membrane</keyword>
<dbReference type="SMART" id="SM00220">
    <property type="entry name" value="S_TKc"/>
    <property type="match status" value="1"/>
</dbReference>
<keyword evidence="5" id="KW-0597">Phosphoprotein</keyword>
<keyword evidence="8 20" id="KW-0732">Signal</keyword>
<organism evidence="22">
    <name type="scientific">Zea mays</name>
    <name type="common">Maize</name>
    <dbReference type="NCBI Taxonomy" id="4577"/>
    <lineage>
        <taxon>Eukaryota</taxon>
        <taxon>Viridiplantae</taxon>
        <taxon>Streptophyta</taxon>
        <taxon>Embryophyta</taxon>
        <taxon>Tracheophyta</taxon>
        <taxon>Spermatophyta</taxon>
        <taxon>Magnoliopsida</taxon>
        <taxon>Liliopsida</taxon>
        <taxon>Poales</taxon>
        <taxon>Poaceae</taxon>
        <taxon>PACMAD clade</taxon>
        <taxon>Panicoideae</taxon>
        <taxon>Andropogonodae</taxon>
        <taxon>Andropogoneae</taxon>
        <taxon>Tripsacinae</taxon>
        <taxon>Zea</taxon>
    </lineage>
</organism>
<evidence type="ECO:0000259" key="21">
    <source>
        <dbReference type="PROSITE" id="PS50011"/>
    </source>
</evidence>
<dbReference type="PROSITE" id="PS50011">
    <property type="entry name" value="PROTEIN_KINASE_DOM"/>
    <property type="match status" value="1"/>
</dbReference>
<dbReference type="GO" id="GO:0030247">
    <property type="term" value="F:polysaccharide binding"/>
    <property type="evidence" value="ECO:0007669"/>
    <property type="project" value="InterPro"/>
</dbReference>
<dbReference type="GO" id="GO:0005524">
    <property type="term" value="F:ATP binding"/>
    <property type="evidence" value="ECO:0007669"/>
    <property type="project" value="UniProtKB-UniRule"/>
</dbReference>
<feature type="binding site" evidence="18">
    <location>
        <position position="358"/>
    </location>
    <ligand>
        <name>ATP</name>
        <dbReference type="ChEBI" id="CHEBI:30616"/>
    </ligand>
</feature>
<dbReference type="Pfam" id="PF00069">
    <property type="entry name" value="Pkinase"/>
    <property type="match status" value="1"/>
</dbReference>
<keyword evidence="4" id="KW-0723">Serine/threonine-protein kinase</keyword>
<evidence type="ECO:0000313" key="22">
    <source>
        <dbReference type="EMBL" id="ACG29649.1"/>
    </source>
</evidence>
<dbReference type="GO" id="GO:0005886">
    <property type="term" value="C:plasma membrane"/>
    <property type="evidence" value="ECO:0007669"/>
    <property type="project" value="UniProtKB-SubCell"/>
</dbReference>
<evidence type="ECO:0000256" key="19">
    <source>
        <dbReference type="SAM" id="Phobius"/>
    </source>
</evidence>
<feature type="domain" description="Protein kinase" evidence="21">
    <location>
        <begin position="330"/>
        <end position="605"/>
    </location>
</feature>
<dbReference type="AlphaFoldDB" id="B6SXR6"/>